<reference evidence="1" key="1">
    <citation type="submission" date="2021-10" db="EMBL/GenBank/DDBJ databases">
        <title>Novel species in genus Arthrobacter.</title>
        <authorList>
            <person name="Liu Y."/>
        </authorList>
    </citation>
    <scope>NUCLEOTIDE SEQUENCE</scope>
    <source>
        <strain evidence="1">Zg-Y453</strain>
    </source>
</reference>
<dbReference type="EMBL" id="JAJFZV010000018">
    <property type="protein sequence ID" value="MCC3299461.1"/>
    <property type="molecule type" value="Genomic_DNA"/>
</dbReference>
<accession>A0A9X1MH12</accession>
<comment type="caution">
    <text evidence="1">The sequence shown here is derived from an EMBL/GenBank/DDBJ whole genome shotgun (WGS) entry which is preliminary data.</text>
</comment>
<evidence type="ECO:0000313" key="1">
    <source>
        <dbReference type="EMBL" id="MCC3299461.1"/>
    </source>
</evidence>
<dbReference type="Proteomes" id="UP001139158">
    <property type="component" value="Unassembled WGS sequence"/>
</dbReference>
<dbReference type="AlphaFoldDB" id="A0A9X1MH12"/>
<name>A0A9X1MH12_9MICC</name>
<organism evidence="1 2">
    <name type="scientific">Arthrobacter caoxuetaonis</name>
    <dbReference type="NCBI Taxonomy" id="2886935"/>
    <lineage>
        <taxon>Bacteria</taxon>
        <taxon>Bacillati</taxon>
        <taxon>Actinomycetota</taxon>
        <taxon>Actinomycetes</taxon>
        <taxon>Micrococcales</taxon>
        <taxon>Micrococcaceae</taxon>
        <taxon>Arthrobacter</taxon>
    </lineage>
</organism>
<gene>
    <name evidence="1" type="ORF">LJ757_16835</name>
</gene>
<dbReference type="Gene3D" id="6.10.140.530">
    <property type="match status" value="1"/>
</dbReference>
<evidence type="ECO:0000313" key="2">
    <source>
        <dbReference type="Proteomes" id="UP001139158"/>
    </source>
</evidence>
<keyword evidence="2" id="KW-1185">Reference proteome</keyword>
<dbReference type="RefSeq" id="WP_227897447.1">
    <property type="nucleotide sequence ID" value="NZ_CP099467.1"/>
</dbReference>
<proteinExistence type="predicted"/>
<sequence length="155" mass="17576">MLDERRMLPAVADFYETNHRWPSAVTSSDYERSLGQWLNRQRVALASGAMDDFRRAALDQAIPGWEADPDGIWLDRAREASTFLLTSRAVPSAASSQYNERMIALWLACQQSLHRAGRLREGRFRWLQEHCPGWMRTPAKTLTKKTSGPAGTLNA</sequence>
<protein>
    <submittedName>
        <fullName evidence="1">Helicase associated domain-containing protein</fullName>
    </submittedName>
</protein>